<organism evidence="1 2">
    <name type="scientific">Colletotrichum truncatum</name>
    <name type="common">Anthracnose fungus</name>
    <name type="synonym">Colletotrichum capsici</name>
    <dbReference type="NCBI Taxonomy" id="5467"/>
    <lineage>
        <taxon>Eukaryota</taxon>
        <taxon>Fungi</taxon>
        <taxon>Dikarya</taxon>
        <taxon>Ascomycota</taxon>
        <taxon>Pezizomycotina</taxon>
        <taxon>Sordariomycetes</taxon>
        <taxon>Hypocreomycetidae</taxon>
        <taxon>Glomerellales</taxon>
        <taxon>Glomerellaceae</taxon>
        <taxon>Colletotrichum</taxon>
        <taxon>Colletotrichum truncatum species complex</taxon>
    </lineage>
</organism>
<accession>A0ACC3YCH1</accession>
<reference evidence="1 2" key="1">
    <citation type="journal article" date="2020" name="Phytopathology">
        <title>Genome Sequence Resources of Colletotrichum truncatum, C. plurivorum, C. musicola, and C. sojae: Four Species Pathogenic to Soybean (Glycine max).</title>
        <authorList>
            <person name="Rogerio F."/>
            <person name="Boufleur T.R."/>
            <person name="Ciampi-Guillardi M."/>
            <person name="Sukno S.A."/>
            <person name="Thon M.R."/>
            <person name="Massola Junior N.S."/>
            <person name="Baroncelli R."/>
        </authorList>
    </citation>
    <scope>NUCLEOTIDE SEQUENCE [LARGE SCALE GENOMIC DNA]</scope>
    <source>
        <strain evidence="1 2">CMES1059</strain>
    </source>
</reference>
<dbReference type="EMBL" id="VUJX02000016">
    <property type="protein sequence ID" value="KAL0929553.1"/>
    <property type="molecule type" value="Genomic_DNA"/>
</dbReference>
<gene>
    <name evidence="1" type="ORF">CTRU02_215452</name>
</gene>
<sequence>MQPPTQLILGLRTEYLFIMSSSRNEEGGKKRKGKGTRDSKRRNQRTRGDYTSRVTTAGAGTPDDPSIFWYLGRPKKGAGELYEQMIRDAAVVTGLGVWYIRYLRPWPSRYLDSTYQLISAL</sequence>
<protein>
    <submittedName>
        <fullName evidence="1">Uncharacterized protein</fullName>
    </submittedName>
</protein>
<keyword evidence="2" id="KW-1185">Reference proteome</keyword>
<proteinExistence type="predicted"/>
<evidence type="ECO:0000313" key="2">
    <source>
        <dbReference type="Proteomes" id="UP000805649"/>
    </source>
</evidence>
<comment type="caution">
    <text evidence="1">The sequence shown here is derived from an EMBL/GenBank/DDBJ whole genome shotgun (WGS) entry which is preliminary data.</text>
</comment>
<dbReference type="Proteomes" id="UP000805649">
    <property type="component" value="Unassembled WGS sequence"/>
</dbReference>
<evidence type="ECO:0000313" key="1">
    <source>
        <dbReference type="EMBL" id="KAL0929553.1"/>
    </source>
</evidence>
<name>A0ACC3YCH1_COLTU</name>